<dbReference type="InterPro" id="IPR021137">
    <property type="entry name" value="Ribosomal_bL35-like"/>
</dbReference>
<organism evidence="5">
    <name type="scientific">marine metagenome</name>
    <dbReference type="NCBI Taxonomy" id="408172"/>
    <lineage>
        <taxon>unclassified sequences</taxon>
        <taxon>metagenomes</taxon>
        <taxon>ecological metagenomes</taxon>
    </lineage>
</organism>
<evidence type="ECO:0000256" key="3">
    <source>
        <dbReference type="ARBA" id="ARBA00023274"/>
    </source>
</evidence>
<dbReference type="AlphaFoldDB" id="A0A381PLZ1"/>
<dbReference type="NCBIfam" id="TIGR00001">
    <property type="entry name" value="rpmI_bact"/>
    <property type="match status" value="1"/>
</dbReference>
<comment type="similarity">
    <text evidence="1">Belongs to the bacterial ribosomal protein bL35 family.</text>
</comment>
<evidence type="ECO:0000256" key="2">
    <source>
        <dbReference type="ARBA" id="ARBA00022980"/>
    </source>
</evidence>
<evidence type="ECO:0000256" key="1">
    <source>
        <dbReference type="ARBA" id="ARBA00006598"/>
    </source>
</evidence>
<dbReference type="Gene3D" id="4.10.410.60">
    <property type="match status" value="1"/>
</dbReference>
<dbReference type="SUPFAM" id="SSF143034">
    <property type="entry name" value="L35p-like"/>
    <property type="match status" value="1"/>
</dbReference>
<dbReference type="PRINTS" id="PR00064">
    <property type="entry name" value="RIBOSOMALL35"/>
</dbReference>
<dbReference type="GO" id="GO:0006412">
    <property type="term" value="P:translation"/>
    <property type="evidence" value="ECO:0007669"/>
    <property type="project" value="InterPro"/>
</dbReference>
<gene>
    <name evidence="5" type="ORF">METZ01_LOCUS19327</name>
</gene>
<dbReference type="GO" id="GO:0003735">
    <property type="term" value="F:structural constituent of ribosome"/>
    <property type="evidence" value="ECO:0007669"/>
    <property type="project" value="InterPro"/>
</dbReference>
<dbReference type="FunFam" id="4.10.410.60:FF:000001">
    <property type="entry name" value="50S ribosomal protein L35"/>
    <property type="match status" value="1"/>
</dbReference>
<feature type="region of interest" description="Disordered" evidence="4">
    <location>
        <begin position="1"/>
        <end position="21"/>
    </location>
</feature>
<dbReference type="GO" id="GO:0022625">
    <property type="term" value="C:cytosolic large ribosomal subunit"/>
    <property type="evidence" value="ECO:0007669"/>
    <property type="project" value="TreeGrafter"/>
</dbReference>
<dbReference type="InterPro" id="IPR001706">
    <property type="entry name" value="Ribosomal_bL35"/>
</dbReference>
<dbReference type="PROSITE" id="PS00936">
    <property type="entry name" value="RIBOSOMAL_L35"/>
    <property type="match status" value="1"/>
</dbReference>
<dbReference type="EMBL" id="UINC01000985">
    <property type="protein sequence ID" value="SUZ66473.1"/>
    <property type="molecule type" value="Genomic_DNA"/>
</dbReference>
<name>A0A381PLZ1_9ZZZZ</name>
<accession>A0A381PLZ1</accession>
<protein>
    <recommendedName>
        <fullName evidence="6">50S ribosomal protein L35</fullName>
    </recommendedName>
</protein>
<evidence type="ECO:0008006" key="6">
    <source>
        <dbReference type="Google" id="ProtNLM"/>
    </source>
</evidence>
<sequence>MKIKTHRGAAKRFKKTGGGGYKRKRAFLRHGMRKRNQDVKRVLRKKTIVSEADTKSVALMLPNG</sequence>
<proteinExistence type="inferred from homology"/>
<dbReference type="InterPro" id="IPR037229">
    <property type="entry name" value="Ribosomal_bL35_sf"/>
</dbReference>
<dbReference type="PANTHER" id="PTHR33343">
    <property type="entry name" value="54S RIBOSOMAL PROTEIN BL35M"/>
    <property type="match status" value="1"/>
</dbReference>
<dbReference type="Pfam" id="PF01632">
    <property type="entry name" value="Ribosomal_L35p"/>
    <property type="match status" value="1"/>
</dbReference>
<dbReference type="HAMAP" id="MF_00514">
    <property type="entry name" value="Ribosomal_bL35"/>
    <property type="match status" value="1"/>
</dbReference>
<evidence type="ECO:0000313" key="5">
    <source>
        <dbReference type="EMBL" id="SUZ66473.1"/>
    </source>
</evidence>
<dbReference type="PANTHER" id="PTHR33343:SF1">
    <property type="entry name" value="LARGE RIBOSOMAL SUBUNIT PROTEIN BL35M"/>
    <property type="match status" value="1"/>
</dbReference>
<evidence type="ECO:0000256" key="4">
    <source>
        <dbReference type="SAM" id="MobiDB-lite"/>
    </source>
</evidence>
<keyword evidence="3" id="KW-0687">Ribonucleoprotein</keyword>
<reference evidence="5" key="1">
    <citation type="submission" date="2018-05" db="EMBL/GenBank/DDBJ databases">
        <authorList>
            <person name="Lanie J.A."/>
            <person name="Ng W.-L."/>
            <person name="Kazmierczak K.M."/>
            <person name="Andrzejewski T.M."/>
            <person name="Davidsen T.M."/>
            <person name="Wayne K.J."/>
            <person name="Tettelin H."/>
            <person name="Glass J.I."/>
            <person name="Rusch D."/>
            <person name="Podicherti R."/>
            <person name="Tsui H.-C.T."/>
            <person name="Winkler M.E."/>
        </authorList>
    </citation>
    <scope>NUCLEOTIDE SEQUENCE</scope>
</reference>
<dbReference type="InterPro" id="IPR018265">
    <property type="entry name" value="Ribosomal_bL35_CS"/>
</dbReference>
<keyword evidence="2" id="KW-0689">Ribosomal protein</keyword>